<dbReference type="Gene3D" id="3.90.550.50">
    <property type="match status" value="1"/>
</dbReference>
<name>A0A8J4DEB2_9CHLO</name>
<comment type="subcellular location">
    <subcellularLocation>
        <location evidence="1">Membrane</location>
        <topology evidence="1">Single-pass type II membrane protein</topology>
    </subcellularLocation>
</comment>
<evidence type="ECO:0000256" key="5">
    <source>
        <dbReference type="ARBA" id="ARBA00022989"/>
    </source>
</evidence>
<evidence type="ECO:0000256" key="2">
    <source>
        <dbReference type="ARBA" id="ARBA00006462"/>
    </source>
</evidence>
<gene>
    <name evidence="8" type="ORF">Vretifemale_6753</name>
    <name evidence="9" type="ORF">Vretimale_3047</name>
</gene>
<keyword evidence="6 7" id="KW-0472">Membrane</keyword>
<evidence type="ECO:0000256" key="3">
    <source>
        <dbReference type="ARBA" id="ARBA00022692"/>
    </source>
</evidence>
<accession>A0A8J4DEB2</accession>
<dbReference type="Proteomes" id="UP000747110">
    <property type="component" value="Unassembled WGS sequence"/>
</dbReference>
<organism evidence="9 10">
    <name type="scientific">Volvox reticuliferus</name>
    <dbReference type="NCBI Taxonomy" id="1737510"/>
    <lineage>
        <taxon>Eukaryota</taxon>
        <taxon>Viridiplantae</taxon>
        <taxon>Chlorophyta</taxon>
        <taxon>core chlorophytes</taxon>
        <taxon>Chlorophyceae</taxon>
        <taxon>CS clade</taxon>
        <taxon>Chlamydomonadales</taxon>
        <taxon>Volvocaceae</taxon>
        <taxon>Volvox</taxon>
    </lineage>
</organism>
<feature type="transmembrane region" description="Helical" evidence="7">
    <location>
        <begin position="24"/>
        <end position="42"/>
    </location>
</feature>
<dbReference type="PANTHER" id="PTHR23033:SF50">
    <property type="entry name" value="HEXOSYLTRANSFERASE"/>
    <property type="match status" value="1"/>
</dbReference>
<comment type="caution">
    <text evidence="9">The sequence shown here is derived from an EMBL/GenBank/DDBJ whole genome shotgun (WGS) entry which is preliminary data.</text>
</comment>
<sequence length="401" mass="44549">MTYDSQVHQLAVTAMAASLRWQQLIILFWVYGAVSLVSAAYIESESEVLPNDEFVVALASATTRLSLAQATRSYRAGMQTLIMTDNETMVPFLNTVYSKYREVYKYHPDEHTVAEKMHAKNPGDYRAALAPFAAHLHFGDTYKWMLYGDDDTVFFMPGVRKLVAQFDHNLPFALSDNLWYDSNHPRLEAFRCLPCGFNTSAVRTTSAEQNGTANATTAAKDPFFIPRPACPFCSRTDACPPSEPDCTIGGGAHGGAGMIFSVGLMRKLLYDDMVACMERIYHCSGGDCLVSQCIWRAGYGFTDPGISLLYDDPYAHILFDSLASRWFLRNPIEQIYLGNCNSEVCSYLVRNAVSFHLRGKSYPSFPKAAAAMFGIVESHAAAVEFLDVLEDTESRPPPRGT</sequence>
<dbReference type="PANTHER" id="PTHR23033">
    <property type="entry name" value="BETA1,3-GALACTOSYLTRANSFERASE"/>
    <property type="match status" value="1"/>
</dbReference>
<evidence type="ECO:0000313" key="10">
    <source>
        <dbReference type="Proteomes" id="UP000722791"/>
    </source>
</evidence>
<reference evidence="9" key="1">
    <citation type="journal article" date="2021" name="Proc. Natl. Acad. Sci. U.S.A.">
        <title>Three genomes in the algal genus Volvox reveal the fate of a haploid sex-determining region after a transition to homothallism.</title>
        <authorList>
            <person name="Yamamoto K."/>
            <person name="Hamaji T."/>
            <person name="Kawai-Toyooka H."/>
            <person name="Matsuzaki R."/>
            <person name="Takahashi F."/>
            <person name="Nishimura Y."/>
            <person name="Kawachi M."/>
            <person name="Noguchi H."/>
            <person name="Minakuchi Y."/>
            <person name="Umen J.G."/>
            <person name="Toyoda A."/>
            <person name="Nozaki H."/>
        </authorList>
    </citation>
    <scope>NUCLEOTIDE SEQUENCE</scope>
    <source>
        <strain evidence="9">NIES-3785</strain>
        <strain evidence="8">NIES-3786</strain>
    </source>
</reference>
<dbReference type="GO" id="GO:0016020">
    <property type="term" value="C:membrane"/>
    <property type="evidence" value="ECO:0007669"/>
    <property type="project" value="UniProtKB-SubCell"/>
</dbReference>
<keyword evidence="5 7" id="KW-1133">Transmembrane helix</keyword>
<evidence type="ECO:0000256" key="4">
    <source>
        <dbReference type="ARBA" id="ARBA00022968"/>
    </source>
</evidence>
<evidence type="ECO:0000313" key="11">
    <source>
        <dbReference type="Proteomes" id="UP000747110"/>
    </source>
</evidence>
<dbReference type="Proteomes" id="UP000722791">
    <property type="component" value="Unassembled WGS sequence"/>
</dbReference>
<evidence type="ECO:0000256" key="6">
    <source>
        <dbReference type="ARBA" id="ARBA00023136"/>
    </source>
</evidence>
<keyword evidence="3 7" id="KW-0812">Transmembrane</keyword>
<evidence type="ECO:0000313" key="9">
    <source>
        <dbReference type="EMBL" id="GIL97411.1"/>
    </source>
</evidence>
<dbReference type="EMBL" id="BNCP01000010">
    <property type="protein sequence ID" value="GIL77275.1"/>
    <property type="molecule type" value="Genomic_DNA"/>
</dbReference>
<evidence type="ECO:0000313" key="8">
    <source>
        <dbReference type="EMBL" id="GIL77275.1"/>
    </source>
</evidence>
<dbReference type="OrthoDB" id="421979at2759"/>
<dbReference type="EMBL" id="BNCQ01000004">
    <property type="protein sequence ID" value="GIL97411.1"/>
    <property type="molecule type" value="Genomic_DNA"/>
</dbReference>
<dbReference type="InterPro" id="IPR026050">
    <property type="entry name" value="C1GALT1/C1GALT1_chp1"/>
</dbReference>
<evidence type="ECO:0000256" key="7">
    <source>
        <dbReference type="SAM" id="Phobius"/>
    </source>
</evidence>
<dbReference type="AlphaFoldDB" id="A0A8J4DEB2"/>
<keyword evidence="11" id="KW-1185">Reference proteome</keyword>
<proteinExistence type="inferred from homology"/>
<protein>
    <submittedName>
        <fullName evidence="9">Uncharacterized protein</fullName>
    </submittedName>
</protein>
<comment type="similarity">
    <text evidence="2">Belongs to the glycosyltransferase 31 family. Beta3-Gal-T subfamily.</text>
</comment>
<evidence type="ECO:0000256" key="1">
    <source>
        <dbReference type="ARBA" id="ARBA00004606"/>
    </source>
</evidence>
<keyword evidence="4" id="KW-0735">Signal-anchor</keyword>